<dbReference type="RefSeq" id="WP_119448340.1">
    <property type="nucleotide sequence ID" value="NZ_JAASIZ010000043.1"/>
</dbReference>
<keyword evidence="1" id="KW-0812">Transmembrane</keyword>
<keyword evidence="1" id="KW-0472">Membrane</keyword>
<name>A0A4Q2AKH0_9LACO</name>
<organism evidence="2 3">
    <name type="scientific">Ligilactobacillus murinus</name>
    <dbReference type="NCBI Taxonomy" id="1622"/>
    <lineage>
        <taxon>Bacteria</taxon>
        <taxon>Bacillati</taxon>
        <taxon>Bacillota</taxon>
        <taxon>Bacilli</taxon>
        <taxon>Lactobacillales</taxon>
        <taxon>Lactobacillaceae</taxon>
        <taxon>Ligilactobacillus</taxon>
    </lineage>
</organism>
<feature type="transmembrane region" description="Helical" evidence="1">
    <location>
        <begin position="5"/>
        <end position="21"/>
    </location>
</feature>
<protein>
    <submittedName>
        <fullName evidence="2">Uncharacterized protein</fullName>
    </submittedName>
</protein>
<evidence type="ECO:0000256" key="1">
    <source>
        <dbReference type="SAM" id="Phobius"/>
    </source>
</evidence>
<accession>A0A4Q2AKH0</accession>
<gene>
    <name evidence="2" type="ORF">D6C19_07820</name>
</gene>
<sequence length="59" mass="6504">MKINGSYILAVLAGIMLAGFLPHEEWVVGWAGVLALITLVVAGMRDEAWTKGLDWFFKP</sequence>
<reference evidence="2 3" key="1">
    <citation type="submission" date="2018-09" db="EMBL/GenBank/DDBJ databases">
        <title>Murine metabolic-syndrome-specific gut microbial biobank.</title>
        <authorList>
            <person name="Liu C."/>
        </authorList>
    </citation>
    <scope>NUCLEOTIDE SEQUENCE [LARGE SCALE GENOMIC DNA]</scope>
    <source>
        <strain evidence="2 3">C-30</strain>
    </source>
</reference>
<dbReference type="Proteomes" id="UP000289316">
    <property type="component" value="Unassembled WGS sequence"/>
</dbReference>
<comment type="caution">
    <text evidence="2">The sequence shown here is derived from an EMBL/GenBank/DDBJ whole genome shotgun (WGS) entry which is preliminary data.</text>
</comment>
<proteinExistence type="predicted"/>
<dbReference type="EMBL" id="QZFR01000056">
    <property type="protein sequence ID" value="RXV70686.1"/>
    <property type="molecule type" value="Genomic_DNA"/>
</dbReference>
<feature type="transmembrane region" description="Helical" evidence="1">
    <location>
        <begin position="27"/>
        <end position="44"/>
    </location>
</feature>
<dbReference type="AlphaFoldDB" id="A0A4Q2AKH0"/>
<evidence type="ECO:0000313" key="2">
    <source>
        <dbReference type="EMBL" id="RXV70686.1"/>
    </source>
</evidence>
<keyword evidence="1" id="KW-1133">Transmembrane helix</keyword>
<evidence type="ECO:0000313" key="3">
    <source>
        <dbReference type="Proteomes" id="UP000289316"/>
    </source>
</evidence>